<keyword evidence="9" id="KW-1185">Reference proteome</keyword>
<evidence type="ECO:0000256" key="5">
    <source>
        <dbReference type="ARBA" id="ARBA00023004"/>
    </source>
</evidence>
<dbReference type="AlphaFoldDB" id="A0A4Z1ELZ9"/>
<name>A0A4Z1ELZ9_9HELO</name>
<keyword evidence="5 7" id="KW-0408">Iron</keyword>
<dbReference type="PANTHER" id="PTHR24305">
    <property type="entry name" value="CYTOCHROME P450"/>
    <property type="match status" value="1"/>
</dbReference>
<keyword evidence="4 7" id="KW-0479">Metal-binding</keyword>
<evidence type="ECO:0000256" key="7">
    <source>
        <dbReference type="PIRSR" id="PIRSR602401-1"/>
    </source>
</evidence>
<dbReference type="InterPro" id="IPR036396">
    <property type="entry name" value="Cyt_P450_sf"/>
</dbReference>
<evidence type="ECO:0000256" key="1">
    <source>
        <dbReference type="ARBA" id="ARBA00001971"/>
    </source>
</evidence>
<dbReference type="EMBL" id="PQXH01000103">
    <property type="protein sequence ID" value="TGO11728.1"/>
    <property type="molecule type" value="Genomic_DNA"/>
</dbReference>
<proteinExistence type="inferred from homology"/>
<dbReference type="GO" id="GO:0004497">
    <property type="term" value="F:monooxygenase activity"/>
    <property type="evidence" value="ECO:0007669"/>
    <property type="project" value="InterPro"/>
</dbReference>
<dbReference type="GO" id="GO:0016705">
    <property type="term" value="F:oxidoreductase activity, acting on paired donors, with incorporation or reduction of molecular oxygen"/>
    <property type="evidence" value="ECO:0007669"/>
    <property type="project" value="InterPro"/>
</dbReference>
<evidence type="ECO:0000256" key="4">
    <source>
        <dbReference type="ARBA" id="ARBA00022723"/>
    </source>
</evidence>
<keyword evidence="3 7" id="KW-0349">Heme</keyword>
<evidence type="ECO:0000256" key="6">
    <source>
        <dbReference type="ARBA" id="ARBA00023026"/>
    </source>
</evidence>
<dbReference type="PRINTS" id="PR00463">
    <property type="entry name" value="EP450I"/>
</dbReference>
<dbReference type="Pfam" id="PF00067">
    <property type="entry name" value="p450"/>
    <property type="match status" value="1"/>
</dbReference>
<dbReference type="Proteomes" id="UP000297777">
    <property type="component" value="Unassembled WGS sequence"/>
</dbReference>
<evidence type="ECO:0000256" key="3">
    <source>
        <dbReference type="ARBA" id="ARBA00022617"/>
    </source>
</evidence>
<dbReference type="InterPro" id="IPR001128">
    <property type="entry name" value="Cyt_P450"/>
</dbReference>
<evidence type="ECO:0000313" key="8">
    <source>
        <dbReference type="EMBL" id="TGO11728.1"/>
    </source>
</evidence>
<dbReference type="GO" id="GO:0005506">
    <property type="term" value="F:iron ion binding"/>
    <property type="evidence" value="ECO:0007669"/>
    <property type="project" value="InterPro"/>
</dbReference>
<comment type="similarity">
    <text evidence="2">Belongs to the cytochrome P450 family.</text>
</comment>
<dbReference type="SUPFAM" id="SSF48264">
    <property type="entry name" value="Cytochrome P450"/>
    <property type="match status" value="1"/>
</dbReference>
<feature type="binding site" description="axial binding residue" evidence="7">
    <location>
        <position position="458"/>
    </location>
    <ligand>
        <name>heme</name>
        <dbReference type="ChEBI" id="CHEBI:30413"/>
    </ligand>
    <ligandPart>
        <name>Fe</name>
        <dbReference type="ChEBI" id="CHEBI:18248"/>
    </ligandPart>
</feature>
<dbReference type="GO" id="GO:0020037">
    <property type="term" value="F:heme binding"/>
    <property type="evidence" value="ECO:0007669"/>
    <property type="project" value="InterPro"/>
</dbReference>
<comment type="caution">
    <text evidence="8">The sequence shown here is derived from an EMBL/GenBank/DDBJ whole genome shotgun (WGS) entry which is preliminary data.</text>
</comment>
<dbReference type="InterPro" id="IPR002401">
    <property type="entry name" value="Cyt_P450_E_grp-I"/>
</dbReference>
<organism evidence="8 9">
    <name type="scientific">Botrytis tulipae</name>
    <dbReference type="NCBI Taxonomy" id="87230"/>
    <lineage>
        <taxon>Eukaryota</taxon>
        <taxon>Fungi</taxon>
        <taxon>Dikarya</taxon>
        <taxon>Ascomycota</taxon>
        <taxon>Pezizomycotina</taxon>
        <taxon>Leotiomycetes</taxon>
        <taxon>Helotiales</taxon>
        <taxon>Sclerotiniaceae</taxon>
        <taxon>Botrytis</taxon>
    </lineage>
</organism>
<dbReference type="CDD" id="cd11058">
    <property type="entry name" value="CYP60B-like"/>
    <property type="match status" value="1"/>
</dbReference>
<reference evidence="8 9" key="1">
    <citation type="submission" date="2017-12" db="EMBL/GenBank/DDBJ databases">
        <title>Comparative genomics of Botrytis spp.</title>
        <authorList>
            <person name="Valero-Jimenez C.A."/>
            <person name="Tapia P."/>
            <person name="Veloso J."/>
            <person name="Silva-Moreno E."/>
            <person name="Staats M."/>
            <person name="Valdes J.H."/>
            <person name="Van Kan J.A.L."/>
        </authorList>
    </citation>
    <scope>NUCLEOTIDE SEQUENCE [LARGE SCALE GENOMIC DNA]</scope>
    <source>
        <strain evidence="8 9">Bt9001</strain>
    </source>
</reference>
<dbReference type="PRINTS" id="PR00385">
    <property type="entry name" value="P450"/>
</dbReference>
<protein>
    <submittedName>
        <fullName evidence="8">Uncharacterized protein</fullName>
    </submittedName>
</protein>
<evidence type="ECO:0000256" key="2">
    <source>
        <dbReference type="ARBA" id="ARBA00010617"/>
    </source>
</evidence>
<dbReference type="PANTHER" id="PTHR24305:SF210">
    <property type="entry name" value="CYTOCHROME P450 MONOOXYGENASE ASQL-RELATED"/>
    <property type="match status" value="1"/>
</dbReference>
<sequence length="515" mass="59321">MGFTAIIATILEENKIVVAFLALLAHPISCAIYNIYFYPLAKFPGPKLWTASRLPFIYYLLTGQLVKKVKEFHDIYGEFYRLAPDEVSFASEQAWNDIYTFRRGHKRALRDKVWYIAPNNQADNLITTTDFKFHARVRGLMSNFFTDEALRTQYPLIESHADMLISKIREASQNPENPITGARINITDWLNFFTMDIIGDLAFGAPFGCLEKGEYHHWVRTLFSYLKGMSIAAAPRFYPTLKFLFQKLIPKRIIEEQRQHSAYAEKMINRRLDMKSDRPDFMTPFMRNNINFENMSREEIVSTFNFIIVGGSETSATVMTGIFNHLTKKKNKRILDRLCDDIRAKFREEKDITLDAIQNTPVPYLEAVINEGLRICNPIPSGLPRVVPEGGDEYCGIFLPGGTRLSVRTYATNRSNNIFADPDEFVPERWLPKDQRPKKYADDQLSASKPFSVGFHSCLGRPLAWAEIRLAVTRLLWTFDFSVDAEDEVDFDKFPVIMIIQKAPMNLRAKIRPGI</sequence>
<keyword evidence="6" id="KW-0843">Virulence</keyword>
<gene>
    <name evidence="8" type="ORF">BTUL_0103g00250</name>
</gene>
<dbReference type="InterPro" id="IPR050121">
    <property type="entry name" value="Cytochrome_P450_monoxygenase"/>
</dbReference>
<accession>A0A4Z1ELZ9</accession>
<evidence type="ECO:0000313" key="9">
    <source>
        <dbReference type="Proteomes" id="UP000297777"/>
    </source>
</evidence>
<dbReference type="Gene3D" id="1.10.630.10">
    <property type="entry name" value="Cytochrome P450"/>
    <property type="match status" value="1"/>
</dbReference>
<comment type="cofactor">
    <cofactor evidence="1 7">
        <name>heme</name>
        <dbReference type="ChEBI" id="CHEBI:30413"/>
    </cofactor>
</comment>
<dbReference type="OrthoDB" id="1470350at2759"/>